<reference evidence="2" key="1">
    <citation type="journal article" date="2013" name="Genome Announc.">
        <title>Draft Genome Sequence of the Dimorphic Prosthecate Bacterium Brevundimonas abyssalis TAR-001T.</title>
        <authorList>
            <person name="Tsubouchi T."/>
            <person name="Nishi S."/>
            <person name="Usui K."/>
            <person name="Shimane Y."/>
            <person name="Takaki Y."/>
            <person name="Maruyama T."/>
            <person name="Hatada Y."/>
        </authorList>
    </citation>
    <scope>NUCLEOTIDE SEQUENCE [LARGE SCALE GENOMIC DNA]</scope>
    <source>
        <strain evidence="2">TAR-001</strain>
    </source>
</reference>
<protein>
    <recommendedName>
        <fullName evidence="3">Dicarboxylate transport domain-containing protein</fullName>
    </recommendedName>
</protein>
<dbReference type="EMBL" id="BATC01000003">
    <property type="protein sequence ID" value="GAD58053.1"/>
    <property type="molecule type" value="Genomic_DNA"/>
</dbReference>
<dbReference type="InterPro" id="IPR021730">
    <property type="entry name" value="YdbH"/>
</dbReference>
<dbReference type="RefSeq" id="WP_021696149.1">
    <property type="nucleotide sequence ID" value="NZ_BATC01000003.1"/>
</dbReference>
<proteinExistence type="predicted"/>
<gene>
    <name evidence="1" type="ORF">MBEBAB_0303</name>
</gene>
<evidence type="ECO:0000313" key="2">
    <source>
        <dbReference type="Proteomes" id="UP000016569"/>
    </source>
</evidence>
<accession>A0A8E0KHB6</accession>
<dbReference type="Proteomes" id="UP000016569">
    <property type="component" value="Unassembled WGS sequence"/>
</dbReference>
<comment type="caution">
    <text evidence="1">The sequence shown here is derived from an EMBL/GenBank/DDBJ whole genome shotgun (WGS) entry which is preliminary data.</text>
</comment>
<keyword evidence="2" id="KW-1185">Reference proteome</keyword>
<dbReference type="Pfam" id="PF11739">
    <property type="entry name" value="YdbH-like"/>
    <property type="match status" value="1"/>
</dbReference>
<evidence type="ECO:0000313" key="1">
    <source>
        <dbReference type="EMBL" id="GAD58053.1"/>
    </source>
</evidence>
<sequence length="641" mass="66830">MTGEGVVLAEAAGRLRAERGRWPLLGAPGADDPPELAALKRALGGFRLEASSFRLRTGSTGTELVLGQAARITPLNGGLITLGAHPDAPLYAARPGQTGGGALILTGTAPETDVRVQVPDWRLTPGGFTAALDGAAGFNFGFARDIDVAAAGTLTSGGGRLTFRPDGCVVITAAQLAFGENDARDLSGDLCAGDGPLITVADGGWTARGRMQDAAAEVPFLATRFSDMAGPLTVRGTAAGLEMDTVVEAARVADTAQPQRFQPLDATGSASLAADVWQGRFEVSAGPHRLGRVDLKHDGRAEAGGVAFDASDLVFAEDGLQPDDVTPLTEGLIDPPVTGGAGFTGRFDWTPEGATSSGVLTVRDLDFVSPAGPVTGLNGAVAFTSLTPLITAPDQRLTAEGIQALAAVTDLNLLFELGAGSFQVSGADLDVAGGRVVIEPFDVPLDRTQPFAGTLVFENVQLGELLGGAGFGEQVGLDAVVSGRVPFTWDAEHGFRIIGGSLYAVQPGRLEIEREALSGLEAGGGGEDVPPNVVQDLAYQAMEELAFDILTAEVNSLDEGRLGVLFRIRGRHDPPERQELRLTLSELISRDFLNRELPLPSGTEIDLTLDTTLNLNQLVSDIMSLNRARRGEAEENSDEEE</sequence>
<organism evidence="1 2">
    <name type="scientific">Brevundimonas abyssalis TAR-001</name>
    <dbReference type="NCBI Taxonomy" id="1391729"/>
    <lineage>
        <taxon>Bacteria</taxon>
        <taxon>Pseudomonadati</taxon>
        <taxon>Pseudomonadota</taxon>
        <taxon>Alphaproteobacteria</taxon>
        <taxon>Caulobacterales</taxon>
        <taxon>Caulobacteraceae</taxon>
        <taxon>Brevundimonas</taxon>
    </lineage>
</organism>
<name>A0A8E0KHB6_9CAUL</name>
<evidence type="ECO:0008006" key="3">
    <source>
        <dbReference type="Google" id="ProtNLM"/>
    </source>
</evidence>
<dbReference type="AlphaFoldDB" id="A0A8E0KHB6"/>